<name>A0ABY1RV63_9XANT</name>
<gene>
    <name evidence="1" type="ORF">PD885_03964</name>
</gene>
<organism evidence="1 2">
    <name type="scientific">Xanthomonas fragariae</name>
    <dbReference type="NCBI Taxonomy" id="48664"/>
    <lineage>
        <taxon>Bacteria</taxon>
        <taxon>Pseudomonadati</taxon>
        <taxon>Pseudomonadota</taxon>
        <taxon>Gammaproteobacteria</taxon>
        <taxon>Lysobacterales</taxon>
        <taxon>Lysobacteraceae</taxon>
        <taxon>Xanthomonas</taxon>
    </lineage>
</organism>
<sequence>MRLPPIVNNINVTCVNIINIQSFSYALSRLPDLTLTWQNCKTLRLIIKKRWPA</sequence>
<reference evidence="1 2" key="1">
    <citation type="submission" date="2017-05" db="EMBL/GenBank/DDBJ databases">
        <authorList>
            <person name="Blom J."/>
        </authorList>
    </citation>
    <scope>NUCLEOTIDE SEQUENCE [LARGE SCALE GENOMIC DNA]</scope>
    <source>
        <strain evidence="1">PD885</strain>
    </source>
</reference>
<evidence type="ECO:0000313" key="1">
    <source>
        <dbReference type="EMBL" id="SMR01178.1"/>
    </source>
</evidence>
<protein>
    <submittedName>
        <fullName evidence="1">Uncharacterized protein</fullName>
    </submittedName>
</protein>
<keyword evidence="2" id="KW-1185">Reference proteome</keyword>
<accession>A0ABY1RV63</accession>
<evidence type="ECO:0000313" key="2">
    <source>
        <dbReference type="Proteomes" id="UP000195877"/>
    </source>
</evidence>
<dbReference type="EMBL" id="LT853882">
    <property type="protein sequence ID" value="SMR01178.1"/>
    <property type="molecule type" value="Genomic_DNA"/>
</dbReference>
<proteinExistence type="predicted"/>
<dbReference type="Proteomes" id="UP000195877">
    <property type="component" value="Chromosome 1"/>
</dbReference>